<sequence>MENHGGVGRRQRIDREMRRFKEGGGQSRTWKRKARDGEAPEGRASLTWHDTIVRLLLEVSSKPPPQVPHSALPLLRFYELSLPLFPDLTVSALVIFPLCSSHHPCPADVLSPVIVPWRPSSGSATSSTLVTSPSPTLYASSFYQLGMLVFCDTSPTMPDARFYSQTPGLAGWIWDLEMRGCKGHKVSVPLPLIGPSFCPPVSEGSDLLLDPSSHFILTFALSALSPTVLHCLSFSIHPYPIVMLAAEFQRLPPSVL</sequence>
<protein>
    <submittedName>
        <fullName evidence="2">Uncharacterized protein</fullName>
    </submittedName>
</protein>
<evidence type="ECO:0000256" key="1">
    <source>
        <dbReference type="SAM" id="MobiDB-lite"/>
    </source>
</evidence>
<reference evidence="2" key="1">
    <citation type="submission" date="2022-07" db="EMBL/GenBank/DDBJ databases">
        <title>Genome Sequence of Physisporinus lineatus.</title>
        <authorList>
            <person name="Buettner E."/>
        </authorList>
    </citation>
    <scope>NUCLEOTIDE SEQUENCE</scope>
    <source>
        <strain evidence="2">VT162</strain>
    </source>
</reference>
<accession>A0AAD5UPD1</accession>
<dbReference type="EMBL" id="JANAWD010001196">
    <property type="protein sequence ID" value="KAJ3473952.1"/>
    <property type="molecule type" value="Genomic_DNA"/>
</dbReference>
<evidence type="ECO:0000313" key="2">
    <source>
        <dbReference type="EMBL" id="KAJ3473952.1"/>
    </source>
</evidence>
<feature type="region of interest" description="Disordered" evidence="1">
    <location>
        <begin position="1"/>
        <end position="42"/>
    </location>
</feature>
<proteinExistence type="predicted"/>
<feature type="compositionally biased region" description="Basic and acidic residues" evidence="1">
    <location>
        <begin position="11"/>
        <end position="22"/>
    </location>
</feature>
<name>A0AAD5UPD1_9APHY</name>
<organism evidence="2 3">
    <name type="scientific">Meripilus lineatus</name>
    <dbReference type="NCBI Taxonomy" id="2056292"/>
    <lineage>
        <taxon>Eukaryota</taxon>
        <taxon>Fungi</taxon>
        <taxon>Dikarya</taxon>
        <taxon>Basidiomycota</taxon>
        <taxon>Agaricomycotina</taxon>
        <taxon>Agaricomycetes</taxon>
        <taxon>Polyporales</taxon>
        <taxon>Meripilaceae</taxon>
        <taxon>Meripilus</taxon>
    </lineage>
</organism>
<gene>
    <name evidence="2" type="ORF">NLI96_g12733</name>
</gene>
<dbReference type="Proteomes" id="UP001212997">
    <property type="component" value="Unassembled WGS sequence"/>
</dbReference>
<evidence type="ECO:0000313" key="3">
    <source>
        <dbReference type="Proteomes" id="UP001212997"/>
    </source>
</evidence>
<keyword evidence="3" id="KW-1185">Reference proteome</keyword>
<dbReference type="AlphaFoldDB" id="A0AAD5UPD1"/>
<comment type="caution">
    <text evidence="2">The sequence shown here is derived from an EMBL/GenBank/DDBJ whole genome shotgun (WGS) entry which is preliminary data.</text>
</comment>